<dbReference type="Proteomes" id="UP000887572">
    <property type="component" value="Unplaced"/>
</dbReference>
<feature type="domain" description="B30.2/SPRY" evidence="3">
    <location>
        <begin position="180"/>
        <end position="375"/>
    </location>
</feature>
<dbReference type="WBParaSite" id="Gr19_v10_g12305.t1">
    <property type="protein sequence ID" value="Gr19_v10_g12305.t1"/>
    <property type="gene ID" value="Gr19_v10_g12305"/>
</dbReference>
<keyword evidence="2" id="KW-1133">Transmembrane helix</keyword>
<name>A0A914H174_GLORO</name>
<feature type="coiled-coil region" evidence="1">
    <location>
        <begin position="80"/>
        <end position="114"/>
    </location>
</feature>
<dbReference type="InterPro" id="IPR001870">
    <property type="entry name" value="B30.2/SPRY"/>
</dbReference>
<dbReference type="Gene3D" id="2.60.120.920">
    <property type="match status" value="1"/>
</dbReference>
<dbReference type="InterPro" id="IPR050618">
    <property type="entry name" value="Ubq-SigPath_Reg"/>
</dbReference>
<evidence type="ECO:0000313" key="5">
    <source>
        <dbReference type="WBParaSite" id="Gr19_v10_g12305.t1"/>
    </source>
</evidence>
<protein>
    <submittedName>
        <fullName evidence="5">B30.2/SPRY domain-containing protein</fullName>
    </submittedName>
</protein>
<accession>A0A914H174</accession>
<dbReference type="InterPro" id="IPR043136">
    <property type="entry name" value="B30.2/SPRY_sf"/>
</dbReference>
<organism evidence="4 5">
    <name type="scientific">Globodera rostochiensis</name>
    <name type="common">Golden nematode worm</name>
    <name type="synonym">Heterodera rostochiensis</name>
    <dbReference type="NCBI Taxonomy" id="31243"/>
    <lineage>
        <taxon>Eukaryota</taxon>
        <taxon>Metazoa</taxon>
        <taxon>Ecdysozoa</taxon>
        <taxon>Nematoda</taxon>
        <taxon>Chromadorea</taxon>
        <taxon>Rhabditida</taxon>
        <taxon>Tylenchina</taxon>
        <taxon>Tylenchomorpha</taxon>
        <taxon>Tylenchoidea</taxon>
        <taxon>Heteroderidae</taxon>
        <taxon>Heteroderinae</taxon>
        <taxon>Globodera</taxon>
    </lineage>
</organism>
<dbReference type="InterPro" id="IPR013320">
    <property type="entry name" value="ConA-like_dom_sf"/>
</dbReference>
<evidence type="ECO:0000313" key="4">
    <source>
        <dbReference type="Proteomes" id="UP000887572"/>
    </source>
</evidence>
<keyword evidence="2" id="KW-0812">Transmembrane</keyword>
<dbReference type="AlphaFoldDB" id="A0A914H174"/>
<evidence type="ECO:0000256" key="2">
    <source>
        <dbReference type="SAM" id="Phobius"/>
    </source>
</evidence>
<dbReference type="InterPro" id="IPR044736">
    <property type="entry name" value="Gid1/RanBPM/SPLA_SPRY"/>
</dbReference>
<dbReference type="PANTHER" id="PTHR12864">
    <property type="entry name" value="RAN BINDING PROTEIN 9-RELATED"/>
    <property type="match status" value="1"/>
</dbReference>
<proteinExistence type="predicted"/>
<keyword evidence="1" id="KW-0175">Coiled coil</keyword>
<keyword evidence="2" id="KW-0472">Membrane</keyword>
<dbReference type="SMART" id="SM00449">
    <property type="entry name" value="SPRY"/>
    <property type="match status" value="1"/>
</dbReference>
<dbReference type="CDD" id="cd12885">
    <property type="entry name" value="SPRY_RanBP_like"/>
    <property type="match status" value="1"/>
</dbReference>
<evidence type="ECO:0000259" key="3">
    <source>
        <dbReference type="PROSITE" id="PS50188"/>
    </source>
</evidence>
<dbReference type="InterPro" id="IPR003877">
    <property type="entry name" value="SPRY_dom"/>
</dbReference>
<reference evidence="5" key="1">
    <citation type="submission" date="2022-11" db="UniProtKB">
        <authorList>
            <consortium name="WormBaseParasite"/>
        </authorList>
    </citation>
    <scope>IDENTIFICATION</scope>
</reference>
<feature type="transmembrane region" description="Helical" evidence="2">
    <location>
        <begin position="121"/>
        <end position="138"/>
    </location>
</feature>
<evidence type="ECO:0000256" key="1">
    <source>
        <dbReference type="SAM" id="Coils"/>
    </source>
</evidence>
<dbReference type="SUPFAM" id="SSF49899">
    <property type="entry name" value="Concanavalin A-like lectins/glucanases"/>
    <property type="match status" value="1"/>
</dbReference>
<dbReference type="Pfam" id="PF00622">
    <property type="entry name" value="SPRY"/>
    <property type="match status" value="1"/>
</dbReference>
<feature type="transmembrane region" description="Helical" evidence="2">
    <location>
        <begin position="21"/>
        <end position="40"/>
    </location>
</feature>
<sequence length="378" mass="42897">MGKIGNFVAILTPAGQWRRYDLFRIAGPIVLLIFIIYMVYGLNAQNKQMNEMRLEMAESLKSVQAMVVAELENGKQFNLSMAAQEEEQTKLEELKNLREKIKQIELELKETKGIAGLYTDLFRIAGAILLFIFIIYTVHQLKEQKESRVKINAIIVGELEEQKQSNTNKFTELEECQKQQQQNIVALTEAQKINGLTPQNRWDFAACHKDLTLSEPDRLIAQCGDANYGWRSVLAVEPIPKEYFGISYFEVKMLGEQKNNYIGFATKPMPLDEDIRKHKGTYAYENSGYFMGHEVAGCSHNHNGRPYIGGKPPFGVGDVVGCGINLETRQIIYTLNGERLETAGLFVTFAGDLFPFVSLWHPGAKIEANFGPNFEYKF</sequence>
<dbReference type="PROSITE" id="PS50188">
    <property type="entry name" value="B302_SPRY"/>
    <property type="match status" value="1"/>
</dbReference>
<keyword evidence="4" id="KW-1185">Reference proteome</keyword>